<keyword evidence="6" id="KW-0067">ATP-binding</keyword>
<dbReference type="VEuPathDB" id="TriTrypDB:TcCLB.506543.10"/>
<keyword evidence="4" id="KW-0547">Nucleotide-binding</keyword>
<dbReference type="VEuPathDB" id="TriTrypDB:TcCLB.425855.9"/>
<dbReference type="VEuPathDB" id="TriTrypDB:C4B63_11g64"/>
<name>A0A2V2VTB4_TRYCR</name>
<dbReference type="SMART" id="SM00220">
    <property type="entry name" value="S_TKc"/>
    <property type="match status" value="1"/>
</dbReference>
<keyword evidence="2" id="KW-0723">Serine/threonine-protein kinase</keyword>
<dbReference type="InterPro" id="IPR008271">
    <property type="entry name" value="Ser/Thr_kinase_AS"/>
</dbReference>
<dbReference type="SUPFAM" id="SSF56112">
    <property type="entry name" value="Protein kinase-like (PK-like)"/>
    <property type="match status" value="1"/>
</dbReference>
<evidence type="ECO:0000256" key="7">
    <source>
        <dbReference type="ARBA" id="ARBA00047899"/>
    </source>
</evidence>
<evidence type="ECO:0000256" key="6">
    <source>
        <dbReference type="ARBA" id="ARBA00022840"/>
    </source>
</evidence>
<dbReference type="Pfam" id="PF00069">
    <property type="entry name" value="Pkinase"/>
    <property type="match status" value="1"/>
</dbReference>
<comment type="catalytic activity">
    <reaction evidence="7">
        <text>L-threonyl-[protein] + ATP = O-phospho-L-threonyl-[protein] + ADP + H(+)</text>
        <dbReference type="Rhea" id="RHEA:46608"/>
        <dbReference type="Rhea" id="RHEA-COMP:11060"/>
        <dbReference type="Rhea" id="RHEA-COMP:11605"/>
        <dbReference type="ChEBI" id="CHEBI:15378"/>
        <dbReference type="ChEBI" id="CHEBI:30013"/>
        <dbReference type="ChEBI" id="CHEBI:30616"/>
        <dbReference type="ChEBI" id="CHEBI:61977"/>
        <dbReference type="ChEBI" id="CHEBI:456216"/>
        <dbReference type="EC" id="2.7.11.1"/>
    </reaction>
</comment>
<evidence type="ECO:0000256" key="5">
    <source>
        <dbReference type="ARBA" id="ARBA00022777"/>
    </source>
</evidence>
<dbReference type="PANTHER" id="PTHR24361">
    <property type="entry name" value="MITOGEN-ACTIVATED KINASE KINASE KINASE"/>
    <property type="match status" value="1"/>
</dbReference>
<accession>A0A2V2VTB4</accession>
<dbReference type="PROSITE" id="PS50011">
    <property type="entry name" value="PROTEIN_KINASE_DOM"/>
    <property type="match status" value="1"/>
</dbReference>
<comment type="caution">
    <text evidence="11">The sequence shown here is derived from an EMBL/GenBank/DDBJ whole genome shotgun (WGS) entry which is preliminary data.</text>
</comment>
<dbReference type="PANTHER" id="PTHR24361:SF433">
    <property type="entry name" value="PROTEIN KINASE DOMAIN-CONTAINING PROTEIN"/>
    <property type="match status" value="1"/>
</dbReference>
<dbReference type="PROSITE" id="PS00108">
    <property type="entry name" value="PROTEIN_KINASE_ST"/>
    <property type="match status" value="1"/>
</dbReference>
<protein>
    <recommendedName>
        <fullName evidence="1">non-specific serine/threonine protein kinase</fullName>
        <ecNumber evidence="1">2.7.11.1</ecNumber>
    </recommendedName>
</protein>
<dbReference type="VEuPathDB" id="TriTrypDB:TCSYLVIO_006364"/>
<keyword evidence="3" id="KW-0808">Transferase</keyword>
<dbReference type="VEuPathDB" id="TriTrypDB:TcCL_ESM04774"/>
<dbReference type="InterPro" id="IPR011009">
    <property type="entry name" value="Kinase-like_dom_sf"/>
</dbReference>
<dbReference type="Proteomes" id="UP000246121">
    <property type="component" value="Unassembled WGS sequence"/>
</dbReference>
<evidence type="ECO:0000313" key="11">
    <source>
        <dbReference type="EMBL" id="PWU98692.1"/>
    </source>
</evidence>
<evidence type="ECO:0000256" key="4">
    <source>
        <dbReference type="ARBA" id="ARBA00022741"/>
    </source>
</evidence>
<evidence type="ECO:0000256" key="8">
    <source>
        <dbReference type="ARBA" id="ARBA00048679"/>
    </source>
</evidence>
<gene>
    <name evidence="11" type="ORF">C4B63_11g64</name>
</gene>
<keyword evidence="5" id="KW-0418">Kinase</keyword>
<dbReference type="VEuPathDB" id="TriTrypDB:BCY84_13541"/>
<evidence type="ECO:0000256" key="1">
    <source>
        <dbReference type="ARBA" id="ARBA00012513"/>
    </source>
</evidence>
<dbReference type="GO" id="GO:0004674">
    <property type="term" value="F:protein serine/threonine kinase activity"/>
    <property type="evidence" value="ECO:0007669"/>
    <property type="project" value="UniProtKB-KW"/>
</dbReference>
<dbReference type="VEuPathDB" id="TriTrypDB:TcG_03671"/>
<dbReference type="GO" id="GO:0005524">
    <property type="term" value="F:ATP binding"/>
    <property type="evidence" value="ECO:0007669"/>
    <property type="project" value="UniProtKB-KW"/>
</dbReference>
<keyword evidence="9" id="KW-0175">Coiled coil</keyword>
<proteinExistence type="predicted"/>
<dbReference type="VEuPathDB" id="TriTrypDB:ECC02_002245"/>
<evidence type="ECO:0000256" key="3">
    <source>
        <dbReference type="ARBA" id="ARBA00022679"/>
    </source>
</evidence>
<sequence>MGEECPSLPPDFSDRWMRRCGVREIVDHLIMDLVTAHPEDVMGFIHEWSAPRRTGGPMHTGTSCPDGAQREEVVSSERRQSHFSEELASFEEEKGFVEDENKDSGARLLRATEPTAEELSSIYPDARGSPFTPLLSEEELEAYFRRSCPVSLGKTSLGMCLGRGNYGFVIPAIVKSEAKEGADQKGENEYQSDTNALSGVGNGRLVAIKVSRIQAVWSLDEAESLRRVTVCRKSLEDEVQMLQKELDALRDAEANDALQSQQEEQQAAHPGCNVSMSILESRLHAQSFLLQGARLVTSLVGDIMYDVRRDAFWFPLEFYPSSLRECIQTRSKLCTGSPPSGSSFPDISLNDLGETVMALLFSVQEIQHVARSLCRALQFLNASCSLCHLDVKVDNILLSTPWVPGEPELGKANSPSAGELSGAQSNTAVPTLPQVVLGDLGLAQPLDAPIMQLGDFSTMAPEVYWASDCGNANYAAYRTPVFCASSDMWSVGCVLLQMINGLEYSSWGASDMFAALEENYVSPALRHPEVWPMELNDFIARCFERDPRRRMHAGEALRHPFLLFH</sequence>
<reference evidence="11 12" key="1">
    <citation type="journal article" date="2018" name="Microb. Genom.">
        <title>Expanding an expanded genome: long-read sequencing of Trypanosoma cruzi.</title>
        <authorList>
            <person name="Berna L."/>
            <person name="Rodriguez M."/>
            <person name="Chiribao M.L."/>
            <person name="Parodi-Talice A."/>
            <person name="Pita S."/>
            <person name="Rijo G."/>
            <person name="Alvarez-Valin F."/>
            <person name="Robello C."/>
        </authorList>
    </citation>
    <scope>NUCLEOTIDE SEQUENCE [LARGE SCALE GENOMIC DNA]</scope>
    <source>
        <strain evidence="11 12">Dm28c</strain>
    </source>
</reference>
<dbReference type="VEuPathDB" id="TriTrypDB:C3747_45g236"/>
<organism evidence="11 12">
    <name type="scientific">Trypanosoma cruzi</name>
    <dbReference type="NCBI Taxonomy" id="5693"/>
    <lineage>
        <taxon>Eukaryota</taxon>
        <taxon>Discoba</taxon>
        <taxon>Euglenozoa</taxon>
        <taxon>Kinetoplastea</taxon>
        <taxon>Metakinetoplastina</taxon>
        <taxon>Trypanosomatida</taxon>
        <taxon>Trypanosomatidae</taxon>
        <taxon>Trypanosoma</taxon>
        <taxon>Schizotrypanum</taxon>
    </lineage>
</organism>
<dbReference type="InterPro" id="IPR053235">
    <property type="entry name" value="Ser_Thr_kinase"/>
</dbReference>
<dbReference type="OrthoDB" id="243399at2759"/>
<feature type="domain" description="Protein kinase" evidence="10">
    <location>
        <begin position="155"/>
        <end position="562"/>
    </location>
</feature>
<evidence type="ECO:0000256" key="9">
    <source>
        <dbReference type="SAM" id="Coils"/>
    </source>
</evidence>
<dbReference type="EC" id="2.7.11.1" evidence="1"/>
<dbReference type="InterPro" id="IPR000719">
    <property type="entry name" value="Prot_kinase_dom"/>
</dbReference>
<feature type="coiled-coil region" evidence="9">
    <location>
        <begin position="225"/>
        <end position="255"/>
    </location>
</feature>
<evidence type="ECO:0000259" key="10">
    <source>
        <dbReference type="PROSITE" id="PS50011"/>
    </source>
</evidence>
<dbReference type="GO" id="GO:0005737">
    <property type="term" value="C:cytoplasm"/>
    <property type="evidence" value="ECO:0007669"/>
    <property type="project" value="TreeGrafter"/>
</dbReference>
<dbReference type="VEuPathDB" id="TriTrypDB:TCDM_03957"/>
<dbReference type="Gene3D" id="1.10.510.10">
    <property type="entry name" value="Transferase(Phosphotransferase) domain 1"/>
    <property type="match status" value="1"/>
</dbReference>
<dbReference type="VEuPathDB" id="TriTrypDB:TcBrA4_0082610"/>
<dbReference type="VEuPathDB" id="TriTrypDB:Tc_MARK_5065"/>
<comment type="catalytic activity">
    <reaction evidence="8">
        <text>L-seryl-[protein] + ATP = O-phospho-L-seryl-[protein] + ADP + H(+)</text>
        <dbReference type="Rhea" id="RHEA:17989"/>
        <dbReference type="Rhea" id="RHEA-COMP:9863"/>
        <dbReference type="Rhea" id="RHEA-COMP:11604"/>
        <dbReference type="ChEBI" id="CHEBI:15378"/>
        <dbReference type="ChEBI" id="CHEBI:29999"/>
        <dbReference type="ChEBI" id="CHEBI:30616"/>
        <dbReference type="ChEBI" id="CHEBI:83421"/>
        <dbReference type="ChEBI" id="CHEBI:456216"/>
        <dbReference type="EC" id="2.7.11.1"/>
    </reaction>
</comment>
<dbReference type="AlphaFoldDB" id="A0A2V2VTB4"/>
<dbReference type="VEuPathDB" id="TriTrypDB:BCY84_13540"/>
<dbReference type="EMBL" id="PRFA01000011">
    <property type="protein sequence ID" value="PWU98692.1"/>
    <property type="molecule type" value="Genomic_DNA"/>
</dbReference>
<evidence type="ECO:0000256" key="2">
    <source>
        <dbReference type="ARBA" id="ARBA00022527"/>
    </source>
</evidence>
<evidence type="ECO:0000313" key="12">
    <source>
        <dbReference type="Proteomes" id="UP000246121"/>
    </source>
</evidence>